<organism evidence="2">
    <name type="scientific">uncultured Flavobacteriia bacterium</name>
    <dbReference type="NCBI Taxonomy" id="212695"/>
    <lineage>
        <taxon>Bacteria</taxon>
        <taxon>Pseudomonadati</taxon>
        <taxon>Bacteroidota</taxon>
        <taxon>Flavobacteriia</taxon>
        <taxon>environmental samples</taxon>
    </lineage>
</organism>
<feature type="coiled-coil region" evidence="1">
    <location>
        <begin position="10"/>
        <end position="44"/>
    </location>
</feature>
<sequence length="61" mass="7610">MTQKKLAQTIDNLKVEKQKYIDLLEEVKFEKIDLDKNKEKYAREHYYMHKENEEVFIFDRN</sequence>
<evidence type="ECO:0008006" key="3">
    <source>
        <dbReference type="Google" id="ProtNLM"/>
    </source>
</evidence>
<keyword evidence="1" id="KW-0175">Coiled coil</keyword>
<accession>H6RE45</accession>
<evidence type="ECO:0000313" key="2">
    <source>
        <dbReference type="EMBL" id="CCF99306.1"/>
    </source>
</evidence>
<name>H6RE45_9BACT</name>
<evidence type="ECO:0000256" key="1">
    <source>
        <dbReference type="SAM" id="Coils"/>
    </source>
</evidence>
<reference evidence="2" key="2">
    <citation type="submission" date="2012-02" db="EMBL/GenBank/DDBJ databases">
        <authorList>
            <person name="Genoscope - CEA"/>
        </authorList>
    </citation>
    <scope>NUCLEOTIDE SEQUENCE</scope>
</reference>
<dbReference type="EMBL" id="FO117575">
    <property type="protein sequence ID" value="CCF99306.1"/>
    <property type="molecule type" value="Genomic_DNA"/>
</dbReference>
<protein>
    <recommendedName>
        <fullName evidence="3">Septum formation initiator</fullName>
    </recommendedName>
</protein>
<proteinExistence type="predicted"/>
<reference evidence="2" key="1">
    <citation type="journal article" date="2012" name="Environ. Microbiol.">
        <title>Genomic content of uncultured Bacteroidetes from contrasting oceanic provinces in the North Atlantic Ocean.</title>
        <authorList>
            <person name="Gomez-Pereira P.R."/>
            <person name="Schuler M."/>
            <person name="Fuchs B.M."/>
            <person name="Bennke C."/>
            <person name="Teeling H."/>
            <person name="Waldmann J."/>
            <person name="Richter M."/>
            <person name="Barbe V."/>
            <person name="Bataille E."/>
            <person name="Glockner F.O."/>
            <person name="Amann R."/>
        </authorList>
    </citation>
    <scope>NUCLEOTIDE SEQUENCE</scope>
</reference>
<dbReference type="AlphaFoldDB" id="H6RE45"/>
<gene>
    <name evidence="2" type="ORF">VIS_S3AVA40052</name>
</gene>